<name>A0A3D3TMN4_9BACT</name>
<dbReference type="Gene3D" id="2.60.40.1180">
    <property type="entry name" value="Golgi alpha-mannosidase II"/>
    <property type="match status" value="1"/>
</dbReference>
<dbReference type="InterPro" id="IPR033403">
    <property type="entry name" value="DUF5110"/>
</dbReference>
<accession>A0A3D3TMN4</accession>
<evidence type="ECO:0000259" key="1">
    <source>
        <dbReference type="Pfam" id="PF17137"/>
    </source>
</evidence>
<dbReference type="Proteomes" id="UP000264215">
    <property type="component" value="Unassembled WGS sequence"/>
</dbReference>
<dbReference type="InterPro" id="IPR013780">
    <property type="entry name" value="Glyco_hydro_b"/>
</dbReference>
<sequence>MWVSAPLDTIPHFQRRDTLLVTTASTQYAESGSWGDLHITGFVEERAEFDLYEDDGFTYAYETGEYSIKKLVVTNTHDGIRIEVRPQKGTFICKERMLSFKIYNGSGLHEAKISDSPAGCEILVE</sequence>
<dbReference type="AlphaFoldDB" id="A0A3D3TMN4"/>
<organism evidence="2 3">
    <name type="scientific">Mesotoga infera</name>
    <dbReference type="NCBI Taxonomy" id="1236046"/>
    <lineage>
        <taxon>Bacteria</taxon>
        <taxon>Thermotogati</taxon>
        <taxon>Thermotogota</taxon>
        <taxon>Thermotogae</taxon>
        <taxon>Kosmotogales</taxon>
        <taxon>Kosmotogaceae</taxon>
        <taxon>Mesotoga</taxon>
    </lineage>
</organism>
<comment type="caution">
    <text evidence="2">The sequence shown here is derived from an EMBL/GenBank/DDBJ whole genome shotgun (WGS) entry which is preliminary data.</text>
</comment>
<gene>
    <name evidence="2" type="ORF">DIT26_03925</name>
</gene>
<proteinExistence type="predicted"/>
<evidence type="ECO:0000313" key="2">
    <source>
        <dbReference type="EMBL" id="HCO69723.1"/>
    </source>
</evidence>
<reference evidence="2 3" key="1">
    <citation type="journal article" date="2018" name="Nat. Biotechnol.">
        <title>A standardized bacterial taxonomy based on genome phylogeny substantially revises the tree of life.</title>
        <authorList>
            <person name="Parks D.H."/>
            <person name="Chuvochina M."/>
            <person name="Waite D.W."/>
            <person name="Rinke C."/>
            <person name="Skarshewski A."/>
            <person name="Chaumeil P.A."/>
            <person name="Hugenholtz P."/>
        </authorList>
    </citation>
    <scope>NUCLEOTIDE SEQUENCE [LARGE SCALE GENOMIC DNA]</scope>
    <source>
        <strain evidence="2">UBA9905</strain>
    </source>
</reference>
<dbReference type="Pfam" id="PF17137">
    <property type="entry name" value="DUF5110"/>
    <property type="match status" value="1"/>
</dbReference>
<feature type="domain" description="DUF5110" evidence="1">
    <location>
        <begin position="37"/>
        <end position="104"/>
    </location>
</feature>
<dbReference type="EMBL" id="DQBS01000098">
    <property type="protein sequence ID" value="HCO69723.1"/>
    <property type="molecule type" value="Genomic_DNA"/>
</dbReference>
<evidence type="ECO:0000313" key="3">
    <source>
        <dbReference type="Proteomes" id="UP000264215"/>
    </source>
</evidence>
<protein>
    <recommendedName>
        <fullName evidence="1">DUF5110 domain-containing protein</fullName>
    </recommendedName>
</protein>